<keyword evidence="2" id="KW-1185">Reference proteome</keyword>
<name>A0A0C2FCH4_9BILA</name>
<dbReference type="OrthoDB" id="5848009at2759"/>
<sequence>MIGLTGEQTTTTVPCSGVSFEHSSYSQLYWSQQAPYYPTTNFTTQGFNTAPEEKLSLSTCSEDDLDM</sequence>
<organism evidence="1 2">
    <name type="scientific">Ancylostoma duodenale</name>
    <dbReference type="NCBI Taxonomy" id="51022"/>
    <lineage>
        <taxon>Eukaryota</taxon>
        <taxon>Metazoa</taxon>
        <taxon>Ecdysozoa</taxon>
        <taxon>Nematoda</taxon>
        <taxon>Chromadorea</taxon>
        <taxon>Rhabditida</taxon>
        <taxon>Rhabditina</taxon>
        <taxon>Rhabditomorpha</taxon>
        <taxon>Strongyloidea</taxon>
        <taxon>Ancylostomatidae</taxon>
        <taxon>Ancylostomatinae</taxon>
        <taxon>Ancylostoma</taxon>
    </lineage>
</organism>
<evidence type="ECO:0000313" key="2">
    <source>
        <dbReference type="Proteomes" id="UP000054047"/>
    </source>
</evidence>
<gene>
    <name evidence="1" type="ORF">ANCDUO_23705</name>
</gene>
<accession>A0A0C2FCH4</accession>
<reference evidence="1 2" key="1">
    <citation type="submission" date="2013-12" db="EMBL/GenBank/DDBJ databases">
        <title>Draft genome of the parsitic nematode Ancylostoma duodenale.</title>
        <authorList>
            <person name="Mitreva M."/>
        </authorList>
    </citation>
    <scope>NUCLEOTIDE SEQUENCE [LARGE SCALE GENOMIC DNA]</scope>
    <source>
        <strain evidence="1 2">Zhejiang</strain>
    </source>
</reference>
<protein>
    <submittedName>
        <fullName evidence="1">Uncharacterized protein</fullName>
    </submittedName>
</protein>
<dbReference type="Proteomes" id="UP000054047">
    <property type="component" value="Unassembled WGS sequence"/>
</dbReference>
<evidence type="ECO:0000313" key="1">
    <source>
        <dbReference type="EMBL" id="KIH46245.1"/>
    </source>
</evidence>
<dbReference type="AlphaFoldDB" id="A0A0C2FCH4"/>
<proteinExistence type="predicted"/>
<dbReference type="EMBL" id="KN769740">
    <property type="protein sequence ID" value="KIH46245.1"/>
    <property type="molecule type" value="Genomic_DNA"/>
</dbReference>